<evidence type="ECO:0000313" key="2">
    <source>
        <dbReference type="EMBL" id="GGL83402.1"/>
    </source>
</evidence>
<dbReference type="EMBL" id="BMMI01000012">
    <property type="protein sequence ID" value="GGL83402.1"/>
    <property type="molecule type" value="Genomic_DNA"/>
</dbReference>
<dbReference type="Proteomes" id="UP000648663">
    <property type="component" value="Unassembled WGS sequence"/>
</dbReference>
<proteinExistence type="predicted"/>
<name>A0ABQ2GAA6_9ACTN</name>
<keyword evidence="3" id="KW-1185">Reference proteome</keyword>
<comment type="caution">
    <text evidence="2">The sequence shown here is derived from an EMBL/GenBank/DDBJ whole genome shotgun (WGS) entry which is preliminary data.</text>
</comment>
<feature type="region of interest" description="Disordered" evidence="1">
    <location>
        <begin position="1"/>
        <end position="25"/>
    </location>
</feature>
<organism evidence="2 3">
    <name type="scientific">Modestobacter marinus</name>
    <dbReference type="NCBI Taxonomy" id="477641"/>
    <lineage>
        <taxon>Bacteria</taxon>
        <taxon>Bacillati</taxon>
        <taxon>Actinomycetota</taxon>
        <taxon>Actinomycetes</taxon>
        <taxon>Geodermatophilales</taxon>
        <taxon>Geodermatophilaceae</taxon>
        <taxon>Modestobacter</taxon>
    </lineage>
</organism>
<protein>
    <submittedName>
        <fullName evidence="2">Uncharacterized protein</fullName>
    </submittedName>
</protein>
<evidence type="ECO:0000256" key="1">
    <source>
        <dbReference type="SAM" id="MobiDB-lite"/>
    </source>
</evidence>
<evidence type="ECO:0000313" key="3">
    <source>
        <dbReference type="Proteomes" id="UP000648663"/>
    </source>
</evidence>
<reference evidence="3" key="1">
    <citation type="journal article" date="2019" name="Int. J. Syst. Evol. Microbiol.">
        <title>The Global Catalogue of Microorganisms (GCM) 10K type strain sequencing project: providing services to taxonomists for standard genome sequencing and annotation.</title>
        <authorList>
            <consortium name="The Broad Institute Genomics Platform"/>
            <consortium name="The Broad Institute Genome Sequencing Center for Infectious Disease"/>
            <person name="Wu L."/>
            <person name="Ma J."/>
        </authorList>
    </citation>
    <scope>NUCLEOTIDE SEQUENCE [LARGE SCALE GENOMIC DNA]</scope>
    <source>
        <strain evidence="3">CGMCC 4.5581</strain>
    </source>
</reference>
<feature type="compositionally biased region" description="Basic and acidic residues" evidence="1">
    <location>
        <begin position="12"/>
        <end position="25"/>
    </location>
</feature>
<accession>A0ABQ2GAA6</accession>
<gene>
    <name evidence="2" type="ORF">GCM10011589_44850</name>
</gene>
<sequence length="205" mass="20542">MHPLLVHNGTKSFRDKLATEATSPERRPAMTMTIPAHEPVSKRKRVGVVFSASILMLGGGVAWAAWTNSGTGAANAQATTATGLVVTAGTPSSTLYPKPADGYSDPSIGAVYTTVANPNPYPVQVTTVSFGAVTITPLSGRSCPVGSVVPTSSTPTALATPITLAANASATAVTIPGAVEMISTAEDGCQGASFSVPVTLTGASA</sequence>